<dbReference type="AlphaFoldDB" id="A0A3E0W2D1"/>
<dbReference type="EMBL" id="NBXA01000003">
    <property type="protein sequence ID" value="RFA16151.1"/>
    <property type="molecule type" value="Genomic_DNA"/>
</dbReference>
<comment type="caution">
    <text evidence="2">The sequence shown here is derived from an EMBL/GenBank/DDBJ whole genome shotgun (WGS) entry which is preliminary data.</text>
</comment>
<reference evidence="2 3" key="1">
    <citation type="submission" date="2017-04" db="EMBL/GenBank/DDBJ databases">
        <title>Comparative genome analysis of Subtercola boreus.</title>
        <authorList>
            <person name="Cho Y.-J."/>
            <person name="Cho A."/>
            <person name="Kim O.-S."/>
            <person name="Lee J.-I."/>
        </authorList>
    </citation>
    <scope>NUCLEOTIDE SEQUENCE [LARGE SCALE GENOMIC DNA]</scope>
    <source>
        <strain evidence="2 3">P27444</strain>
    </source>
</reference>
<dbReference type="PROSITE" id="PS51318">
    <property type="entry name" value="TAT"/>
    <property type="match status" value="1"/>
</dbReference>
<feature type="chain" id="PRO_5017820017" evidence="1">
    <location>
        <begin position="37"/>
        <end position="191"/>
    </location>
</feature>
<organism evidence="2 3">
    <name type="scientific">Subtercola boreus</name>
    <dbReference type="NCBI Taxonomy" id="120213"/>
    <lineage>
        <taxon>Bacteria</taxon>
        <taxon>Bacillati</taxon>
        <taxon>Actinomycetota</taxon>
        <taxon>Actinomycetes</taxon>
        <taxon>Micrococcales</taxon>
        <taxon>Microbacteriaceae</taxon>
        <taxon>Subtercola</taxon>
    </lineage>
</organism>
<dbReference type="OrthoDB" id="9912946at2"/>
<sequence>MKAPTPRDVRRRTVLATAAWGVPVLALAVAAPAAVASGGPADLTLVESGPIQGADPAVLSFVLTLTGLPALPASSPGDYIGILLDFCLPDGLAVESVSSTSNGWSFEPTTDPYEAGETFVYNSVAFDADSADTLLVQVRQSPDASGLHGTLGADATIATTGYAQDLEWAYSFGTPSGSALPNCARADPAPA</sequence>
<protein>
    <submittedName>
        <fullName evidence="2">Uncharacterized protein</fullName>
    </submittedName>
</protein>
<name>A0A3E0W2D1_9MICO</name>
<evidence type="ECO:0000313" key="3">
    <source>
        <dbReference type="Proteomes" id="UP000256709"/>
    </source>
</evidence>
<dbReference type="Proteomes" id="UP000256709">
    <property type="component" value="Unassembled WGS sequence"/>
</dbReference>
<evidence type="ECO:0000313" key="2">
    <source>
        <dbReference type="EMBL" id="RFA16151.1"/>
    </source>
</evidence>
<feature type="signal peptide" evidence="1">
    <location>
        <begin position="1"/>
        <end position="36"/>
    </location>
</feature>
<keyword evidence="1" id="KW-0732">Signal</keyword>
<evidence type="ECO:0000256" key="1">
    <source>
        <dbReference type="SAM" id="SignalP"/>
    </source>
</evidence>
<accession>A0A3E0W2D1</accession>
<dbReference type="InterPro" id="IPR006311">
    <property type="entry name" value="TAT_signal"/>
</dbReference>
<proteinExistence type="predicted"/>
<gene>
    <name evidence="2" type="ORF">B7R21_01810</name>
</gene>
<dbReference type="RefSeq" id="WP_116281551.1">
    <property type="nucleotide sequence ID" value="NZ_NBXA01000003.1"/>
</dbReference>